<dbReference type="SUPFAM" id="SSF51658">
    <property type="entry name" value="Xylose isomerase-like"/>
    <property type="match status" value="1"/>
</dbReference>
<evidence type="ECO:0000313" key="2">
    <source>
        <dbReference type="EMBL" id="QYA10096.1"/>
    </source>
</evidence>
<dbReference type="Gene3D" id="3.20.20.150">
    <property type="entry name" value="Divalent-metal-dependent TIM barrel enzymes"/>
    <property type="match status" value="1"/>
</dbReference>
<geneLocation type="plasmid" evidence="2 4">
    <name>pTiAF3.44</name>
</geneLocation>
<name>A0A4D7DXS7_9HYPH</name>
<reference evidence="1 3" key="1">
    <citation type="submission" date="2019-04" db="EMBL/GenBank/DDBJ databases">
        <title>Complete genome sequence of Agrobacterium larrymoorei CFBP5473.</title>
        <authorList>
            <person name="Haryono M."/>
            <person name="Chou L."/>
            <person name="Lin Y.-C."/>
            <person name="Lai E.-M."/>
            <person name="Kuo C.-H."/>
        </authorList>
    </citation>
    <scope>NUCLEOTIDE SEQUENCE [LARGE SCALE GENOMIC DNA]</scope>
    <source>
        <strain evidence="1 3">CFBP5473</strain>
        <plasmid evidence="3">pticfbp5473</plasmid>
        <plasmid evidence="1">pTiCFBP5473</plasmid>
    </source>
</reference>
<dbReference type="RefSeq" id="WP_051441454.1">
    <property type="nucleotide sequence ID" value="NZ_CP039694.1"/>
</dbReference>
<evidence type="ECO:0000313" key="3">
    <source>
        <dbReference type="Proteomes" id="UP000298545"/>
    </source>
</evidence>
<sequence>MQNFLVLQSLWAMERRHTDGYELLLEENIAKIAGAGFGGVSAHCHDRDSVRRIKKLLPDGCKYYEGQCFVQTIDDLKPVLEVASEFGVDHLDVHADIRPRKISDCVSVIEGWQRLAEQITFPVLLETHRDRVTSDLLFTLDLLDQFPNLQLLGDLSHYMVGREFAWPISNEIHVQIERIMDHCWAYHGRVSSPQQIQVEISFPQHQQWVDVFLGWWRNGFQSWRKRAGADATLPFVCELGPKPYAITGPDGNDISDRWNDALVMKKLVQGLWASLSDEFISNHPSSSAVADI</sequence>
<proteinExistence type="predicted"/>
<dbReference type="Proteomes" id="UP000298545">
    <property type="component" value="Plasmid pTiCFBP5473"/>
</dbReference>
<dbReference type="OrthoDB" id="2555274at2"/>
<evidence type="ECO:0000313" key="4">
    <source>
        <dbReference type="Proteomes" id="UP000826513"/>
    </source>
</evidence>
<gene>
    <name evidence="1" type="ORF">CFBP5473_24345</name>
    <name evidence="2" type="ORF">J5285_22995</name>
</gene>
<keyword evidence="1" id="KW-0413">Isomerase</keyword>
<dbReference type="GO" id="GO:0016853">
    <property type="term" value="F:isomerase activity"/>
    <property type="evidence" value="ECO:0007669"/>
    <property type="project" value="UniProtKB-KW"/>
</dbReference>
<keyword evidence="1" id="KW-0614">Plasmid</keyword>
<geneLocation type="plasmid" evidence="1">
    <name>pTiCFBP5473</name>
</geneLocation>
<dbReference type="EMBL" id="CP039694">
    <property type="protein sequence ID" value="QCJ01079.1"/>
    <property type="molecule type" value="Genomic_DNA"/>
</dbReference>
<organism evidence="1 3">
    <name type="scientific">Agrobacterium larrymoorei</name>
    <dbReference type="NCBI Taxonomy" id="160699"/>
    <lineage>
        <taxon>Bacteria</taxon>
        <taxon>Pseudomonadati</taxon>
        <taxon>Pseudomonadota</taxon>
        <taxon>Alphaproteobacteria</taxon>
        <taxon>Hyphomicrobiales</taxon>
        <taxon>Rhizobiaceae</taxon>
        <taxon>Rhizobium/Agrobacterium group</taxon>
        <taxon>Agrobacterium</taxon>
    </lineage>
</organism>
<dbReference type="InterPro" id="IPR036237">
    <property type="entry name" value="Xyl_isomerase-like_sf"/>
</dbReference>
<keyword evidence="4" id="KW-1185">Reference proteome</keyword>
<dbReference type="EMBL" id="CP072169">
    <property type="protein sequence ID" value="QYA10096.1"/>
    <property type="molecule type" value="Genomic_DNA"/>
</dbReference>
<dbReference type="KEGG" id="alf:CFBP5473_24345"/>
<protein>
    <submittedName>
        <fullName evidence="1">Sugar phosphate isomerase/epimerase</fullName>
    </submittedName>
</protein>
<geneLocation type="plasmid" evidence="3">
    <name>pticfbp5473</name>
</geneLocation>
<accession>A0A4D7DXS7</accession>
<evidence type="ECO:0000313" key="1">
    <source>
        <dbReference type="EMBL" id="QCJ01079.1"/>
    </source>
</evidence>
<reference evidence="2 4" key="2">
    <citation type="submission" date="2021-03" db="EMBL/GenBank/DDBJ databases">
        <title>Rapid diversification of plasmids in a genus of pathogenic and nitrogen fixing bacteria.</title>
        <authorList>
            <person name="Weisberg A.J."/>
            <person name="Miller M."/>
            <person name="Ream W."/>
            <person name="Grunwald N.J."/>
            <person name="Chang J.H."/>
        </authorList>
    </citation>
    <scope>NUCLEOTIDE SEQUENCE [LARGE SCALE GENOMIC DNA]</scope>
    <source>
        <strain evidence="2 4">AF3.44</strain>
        <plasmid evidence="2 4">pTiAF3.44</plasmid>
    </source>
</reference>
<dbReference type="Proteomes" id="UP000826513">
    <property type="component" value="Plasmid pTiAF3.44"/>
</dbReference>
<dbReference type="AlphaFoldDB" id="A0A4D7DXS7"/>
<dbReference type="STRING" id="1367849.GCA_000518585_04801"/>